<feature type="region of interest" description="Disordered" evidence="1">
    <location>
        <begin position="35"/>
        <end position="60"/>
    </location>
</feature>
<dbReference type="HOGENOM" id="CLU_2062376_0_0_1"/>
<dbReference type="Proteomes" id="UP000054166">
    <property type="component" value="Unassembled WGS sequence"/>
</dbReference>
<dbReference type="AlphaFoldDB" id="A0A0C3AFP8"/>
<evidence type="ECO:0000313" key="3">
    <source>
        <dbReference type="Proteomes" id="UP000054166"/>
    </source>
</evidence>
<reference evidence="3" key="2">
    <citation type="submission" date="2015-01" db="EMBL/GenBank/DDBJ databases">
        <title>Evolutionary Origins and Diversification of the Mycorrhizal Mutualists.</title>
        <authorList>
            <consortium name="DOE Joint Genome Institute"/>
            <consortium name="Mycorrhizal Genomics Consortium"/>
            <person name="Kohler A."/>
            <person name="Kuo A."/>
            <person name="Nagy L.G."/>
            <person name="Floudas D."/>
            <person name="Copeland A."/>
            <person name="Barry K.W."/>
            <person name="Cichocki N."/>
            <person name="Veneault-Fourrey C."/>
            <person name="LaButti K."/>
            <person name="Lindquist E.A."/>
            <person name="Lipzen A."/>
            <person name="Lundell T."/>
            <person name="Morin E."/>
            <person name="Murat C."/>
            <person name="Riley R."/>
            <person name="Ohm R."/>
            <person name="Sun H."/>
            <person name="Tunlid A."/>
            <person name="Henrissat B."/>
            <person name="Grigoriev I.V."/>
            <person name="Hibbett D.S."/>
            <person name="Martin F."/>
        </authorList>
    </citation>
    <scope>NUCLEOTIDE SEQUENCE [LARGE SCALE GENOMIC DNA]</scope>
    <source>
        <strain evidence="3">F 1598</strain>
    </source>
</reference>
<reference evidence="2 3" key="1">
    <citation type="submission" date="2014-04" db="EMBL/GenBank/DDBJ databases">
        <authorList>
            <consortium name="DOE Joint Genome Institute"/>
            <person name="Kuo A."/>
            <person name="Tarkka M."/>
            <person name="Buscot F."/>
            <person name="Kohler A."/>
            <person name="Nagy L.G."/>
            <person name="Floudas D."/>
            <person name="Copeland A."/>
            <person name="Barry K.W."/>
            <person name="Cichocki N."/>
            <person name="Veneault-Fourrey C."/>
            <person name="LaButti K."/>
            <person name="Lindquist E.A."/>
            <person name="Lipzen A."/>
            <person name="Lundell T."/>
            <person name="Morin E."/>
            <person name="Murat C."/>
            <person name="Sun H."/>
            <person name="Tunlid A."/>
            <person name="Henrissat B."/>
            <person name="Grigoriev I.V."/>
            <person name="Hibbett D.S."/>
            <person name="Martin F."/>
            <person name="Nordberg H.P."/>
            <person name="Cantor M.N."/>
            <person name="Hua S.X."/>
        </authorList>
    </citation>
    <scope>NUCLEOTIDE SEQUENCE [LARGE SCALE GENOMIC DNA]</scope>
    <source>
        <strain evidence="2 3">F 1598</strain>
    </source>
</reference>
<dbReference type="InParanoid" id="A0A0C3AFP8"/>
<keyword evidence="3" id="KW-1185">Reference proteome</keyword>
<evidence type="ECO:0000313" key="2">
    <source>
        <dbReference type="EMBL" id="KIM72598.1"/>
    </source>
</evidence>
<name>A0A0C3AFP8_PILCF</name>
<accession>A0A0C3AFP8</accession>
<sequence length="119" mass="12656">MSSSSRVRGRSAPLAAAAGAGEVVAVETIDYRAESECSTTSTHPSSLGRPYTPSLPDDSSTCNLEAEAYLDTSQKDSRGALLEGRGASAVVMACTSWRLRSRAYTGCRCRGRRRVIIPL</sequence>
<gene>
    <name evidence="2" type="ORF">PILCRDRAFT_739458</name>
</gene>
<organism evidence="2 3">
    <name type="scientific">Piloderma croceum (strain F 1598)</name>
    <dbReference type="NCBI Taxonomy" id="765440"/>
    <lineage>
        <taxon>Eukaryota</taxon>
        <taxon>Fungi</taxon>
        <taxon>Dikarya</taxon>
        <taxon>Basidiomycota</taxon>
        <taxon>Agaricomycotina</taxon>
        <taxon>Agaricomycetes</taxon>
        <taxon>Agaricomycetidae</taxon>
        <taxon>Atheliales</taxon>
        <taxon>Atheliaceae</taxon>
        <taxon>Piloderma</taxon>
    </lineage>
</organism>
<proteinExistence type="predicted"/>
<feature type="compositionally biased region" description="Polar residues" evidence="1">
    <location>
        <begin position="36"/>
        <end position="45"/>
    </location>
</feature>
<protein>
    <submittedName>
        <fullName evidence="2">Uncharacterized protein</fullName>
    </submittedName>
</protein>
<dbReference type="EMBL" id="KN833119">
    <property type="protein sequence ID" value="KIM72598.1"/>
    <property type="molecule type" value="Genomic_DNA"/>
</dbReference>
<evidence type="ECO:0000256" key="1">
    <source>
        <dbReference type="SAM" id="MobiDB-lite"/>
    </source>
</evidence>